<evidence type="ECO:0000313" key="1">
    <source>
        <dbReference type="EMBL" id="CCB52088.1"/>
    </source>
</evidence>
<name>F6HIP2_VITVI</name>
<dbReference type="Proteomes" id="UP000009183">
    <property type="component" value="Chromosome 10"/>
</dbReference>
<organism evidence="1 2">
    <name type="scientific">Vitis vinifera</name>
    <name type="common">Grape</name>
    <dbReference type="NCBI Taxonomy" id="29760"/>
    <lineage>
        <taxon>Eukaryota</taxon>
        <taxon>Viridiplantae</taxon>
        <taxon>Streptophyta</taxon>
        <taxon>Embryophyta</taxon>
        <taxon>Tracheophyta</taxon>
        <taxon>Spermatophyta</taxon>
        <taxon>Magnoliopsida</taxon>
        <taxon>eudicotyledons</taxon>
        <taxon>Gunneridae</taxon>
        <taxon>Pentapetalae</taxon>
        <taxon>rosids</taxon>
        <taxon>Vitales</taxon>
        <taxon>Vitaceae</taxon>
        <taxon>Viteae</taxon>
        <taxon>Vitis</taxon>
    </lineage>
</organism>
<accession>F6HIP2</accession>
<gene>
    <name evidence="1" type="ordered locus">VIT_10s0042g00300</name>
</gene>
<dbReference type="InParanoid" id="F6HIP2"/>
<evidence type="ECO:0000313" key="2">
    <source>
        <dbReference type="Proteomes" id="UP000009183"/>
    </source>
</evidence>
<dbReference type="HOGENOM" id="CLU_3400207_0_0_1"/>
<reference evidence="2" key="1">
    <citation type="journal article" date="2007" name="Nature">
        <title>The grapevine genome sequence suggests ancestral hexaploidization in major angiosperm phyla.</title>
        <authorList>
            <consortium name="The French-Italian Public Consortium for Grapevine Genome Characterization."/>
            <person name="Jaillon O."/>
            <person name="Aury J.-M."/>
            <person name="Noel B."/>
            <person name="Policriti A."/>
            <person name="Clepet C."/>
            <person name="Casagrande A."/>
            <person name="Choisne N."/>
            <person name="Aubourg S."/>
            <person name="Vitulo N."/>
            <person name="Jubin C."/>
            <person name="Vezzi A."/>
            <person name="Legeai F."/>
            <person name="Hugueney P."/>
            <person name="Dasilva C."/>
            <person name="Horner D."/>
            <person name="Mica E."/>
            <person name="Jublot D."/>
            <person name="Poulain J."/>
            <person name="Bruyere C."/>
            <person name="Billault A."/>
            <person name="Segurens B."/>
            <person name="Gouyvenoux M."/>
            <person name="Ugarte E."/>
            <person name="Cattonaro F."/>
            <person name="Anthouard V."/>
            <person name="Vico V."/>
            <person name="Del Fabbro C."/>
            <person name="Alaux M."/>
            <person name="Di Gaspero G."/>
            <person name="Dumas V."/>
            <person name="Felice N."/>
            <person name="Paillard S."/>
            <person name="Juman I."/>
            <person name="Moroldo M."/>
            <person name="Scalabrin S."/>
            <person name="Canaguier A."/>
            <person name="Le Clainche I."/>
            <person name="Malacrida G."/>
            <person name="Durand E."/>
            <person name="Pesole G."/>
            <person name="Laucou V."/>
            <person name="Chatelet P."/>
            <person name="Merdinoglu D."/>
            <person name="Delledonne M."/>
            <person name="Pezzotti M."/>
            <person name="Lecharny A."/>
            <person name="Scarpelli C."/>
            <person name="Artiguenave F."/>
            <person name="Pe M.E."/>
            <person name="Valle G."/>
            <person name="Morgante M."/>
            <person name="Caboche M."/>
            <person name="Adam-Blondon A.-F."/>
            <person name="Weissenbach J."/>
            <person name="Quetier F."/>
            <person name="Wincker P."/>
        </authorList>
    </citation>
    <scope>NUCLEOTIDE SEQUENCE [LARGE SCALE GENOMIC DNA]</scope>
    <source>
        <strain evidence="2">cv. Pinot noir / PN40024</strain>
    </source>
</reference>
<proteinExistence type="predicted"/>
<dbReference type="AlphaFoldDB" id="F6HIP2"/>
<keyword evidence="2" id="KW-1185">Reference proteome</keyword>
<dbReference type="PaxDb" id="29760-VIT_10s0042g00300.t01"/>
<protein>
    <submittedName>
        <fullName evidence="1">Uncharacterized protein</fullName>
    </submittedName>
</protein>
<dbReference type="EMBL" id="FN595766">
    <property type="protein sequence ID" value="CCB52088.1"/>
    <property type="molecule type" value="Genomic_DNA"/>
</dbReference>
<sequence>MILTSILWSRKELEALRQRSDESISSFISCW</sequence>